<organism evidence="3 4">
    <name type="scientific">Limnohabitans parvus II-B4</name>
    <dbReference type="NCBI Taxonomy" id="1293052"/>
    <lineage>
        <taxon>Bacteria</taxon>
        <taxon>Pseudomonadati</taxon>
        <taxon>Pseudomonadota</taxon>
        <taxon>Betaproteobacteria</taxon>
        <taxon>Burkholderiales</taxon>
        <taxon>Comamonadaceae</taxon>
        <taxon>Limnohabitans</taxon>
    </lineage>
</organism>
<dbReference type="AlphaFoldDB" id="A0A315E6Z2"/>
<evidence type="ECO:0000259" key="2">
    <source>
        <dbReference type="Pfam" id="PF09977"/>
    </source>
</evidence>
<dbReference type="Proteomes" id="UP000250790">
    <property type="component" value="Unassembled WGS sequence"/>
</dbReference>
<comment type="caution">
    <text evidence="3">The sequence shown here is derived from an EMBL/GenBank/DDBJ whole genome shotgun (WGS) entry which is preliminary data.</text>
</comment>
<keyword evidence="4" id="KW-1185">Reference proteome</keyword>
<accession>A0A315E6Z2</accession>
<feature type="transmembrane region" description="Helical" evidence="1">
    <location>
        <begin position="12"/>
        <end position="37"/>
    </location>
</feature>
<gene>
    <name evidence="3" type="ORF">B9Z37_10600</name>
</gene>
<feature type="domain" description="DUF2134" evidence="2">
    <location>
        <begin position="54"/>
        <end position="160"/>
    </location>
</feature>
<dbReference type="OrthoDB" id="8894266at2"/>
<keyword evidence="1" id="KW-0472">Membrane</keyword>
<reference evidence="3 4" key="1">
    <citation type="submission" date="2017-04" db="EMBL/GenBank/DDBJ databases">
        <title>Unexpected and diverse lifestyles within the genus Limnohabitans.</title>
        <authorList>
            <person name="Kasalicky V."/>
            <person name="Mehrshad M."/>
            <person name="Andrei S.-A."/>
            <person name="Salcher M."/>
            <person name="Kratochvilova H."/>
            <person name="Simek K."/>
            <person name="Ghai R."/>
        </authorList>
    </citation>
    <scope>NUCLEOTIDE SEQUENCE [LARGE SCALE GENOMIC DNA]</scope>
    <source>
        <strain evidence="3 4">II-B4</strain>
    </source>
</reference>
<evidence type="ECO:0000256" key="1">
    <source>
        <dbReference type="SAM" id="Phobius"/>
    </source>
</evidence>
<evidence type="ECO:0000313" key="3">
    <source>
        <dbReference type="EMBL" id="PUE53493.1"/>
    </source>
</evidence>
<evidence type="ECO:0000313" key="4">
    <source>
        <dbReference type="Proteomes" id="UP000250790"/>
    </source>
</evidence>
<proteinExistence type="predicted"/>
<dbReference type="Pfam" id="PF09977">
    <property type="entry name" value="Tad_C"/>
    <property type="match status" value="1"/>
</dbReference>
<dbReference type="InterPro" id="IPR018705">
    <property type="entry name" value="DUF2134_membrane"/>
</dbReference>
<sequence length="348" mass="36956">MMKTHPRAERGAVTVLVAFMIPVFLGIAALVIDLAYVQIVRNELQNDADAAALAGAQHLRGTTSTTPQWSTAETRAFDAIAFNAADGKMLSTGTVQSGYWNPKQVNAALQLLPMTPAANDVPAVQVTLTKGSGQNDGEVATFFARLWNIFSTPVSVTAVAGITSPGTIEPGGLFPLVVSQCVYDTYWSSTATPPGPMTDSSGQAKLLVLMAFDDKPADPCKTFQWTSLLADKNDVTTFRNLVKDRNPVELSIGEKIWIEPGSKTTLFDTVGACSAANDKSCEYVTLPMVTSIAAHADRPISSFACARIVDASKKKKTITIQLSTQCPQPPSGGIGPDFGVVSPPSLFR</sequence>
<keyword evidence="1" id="KW-1133">Transmembrane helix</keyword>
<protein>
    <recommendedName>
        <fullName evidence="2">DUF2134 domain-containing protein</fullName>
    </recommendedName>
</protein>
<dbReference type="EMBL" id="NESN01000003">
    <property type="protein sequence ID" value="PUE53493.1"/>
    <property type="molecule type" value="Genomic_DNA"/>
</dbReference>
<keyword evidence="1" id="KW-0812">Transmembrane</keyword>
<name>A0A315E6Z2_9BURK</name>